<feature type="compositionally biased region" description="Polar residues" evidence="1">
    <location>
        <begin position="69"/>
        <end position="89"/>
    </location>
</feature>
<feature type="region of interest" description="Disordered" evidence="1">
    <location>
        <begin position="18"/>
        <end position="51"/>
    </location>
</feature>
<feature type="region of interest" description="Disordered" evidence="1">
    <location>
        <begin position="69"/>
        <end position="179"/>
    </location>
</feature>
<organism evidence="2 3">
    <name type="scientific">Hesseltinella vesiculosa</name>
    <dbReference type="NCBI Taxonomy" id="101127"/>
    <lineage>
        <taxon>Eukaryota</taxon>
        <taxon>Fungi</taxon>
        <taxon>Fungi incertae sedis</taxon>
        <taxon>Mucoromycota</taxon>
        <taxon>Mucoromycotina</taxon>
        <taxon>Mucoromycetes</taxon>
        <taxon>Mucorales</taxon>
        <taxon>Cunninghamellaceae</taxon>
        <taxon>Hesseltinella</taxon>
    </lineage>
</organism>
<feature type="compositionally biased region" description="Basic and acidic residues" evidence="1">
    <location>
        <begin position="150"/>
        <end position="159"/>
    </location>
</feature>
<evidence type="ECO:0000256" key="1">
    <source>
        <dbReference type="SAM" id="MobiDB-lite"/>
    </source>
</evidence>
<reference evidence="2 3" key="1">
    <citation type="submission" date="2016-07" db="EMBL/GenBank/DDBJ databases">
        <title>Pervasive Adenine N6-methylation of Active Genes in Fungi.</title>
        <authorList>
            <consortium name="DOE Joint Genome Institute"/>
            <person name="Mondo S.J."/>
            <person name="Dannebaum R.O."/>
            <person name="Kuo R.C."/>
            <person name="Labutti K."/>
            <person name="Haridas S."/>
            <person name="Kuo A."/>
            <person name="Salamov A."/>
            <person name="Ahrendt S.R."/>
            <person name="Lipzen A."/>
            <person name="Sullivan W."/>
            <person name="Andreopoulos W.B."/>
            <person name="Clum A."/>
            <person name="Lindquist E."/>
            <person name="Daum C."/>
            <person name="Ramamoorthy G.K."/>
            <person name="Gryganskyi A."/>
            <person name="Culley D."/>
            <person name="Magnuson J.K."/>
            <person name="James T.Y."/>
            <person name="O'Malley M.A."/>
            <person name="Stajich J.E."/>
            <person name="Spatafora J.W."/>
            <person name="Visel A."/>
            <person name="Grigoriev I.V."/>
        </authorList>
    </citation>
    <scope>NUCLEOTIDE SEQUENCE [LARGE SCALE GENOMIC DNA]</scope>
    <source>
        <strain evidence="2 3">NRRL 3301</strain>
    </source>
</reference>
<evidence type="ECO:0000313" key="3">
    <source>
        <dbReference type="Proteomes" id="UP000242146"/>
    </source>
</evidence>
<accession>A0A1X2GGV1</accession>
<name>A0A1X2GGV1_9FUNG</name>
<feature type="compositionally biased region" description="Pro residues" evidence="1">
    <location>
        <begin position="32"/>
        <end position="43"/>
    </location>
</feature>
<keyword evidence="3" id="KW-1185">Reference proteome</keyword>
<gene>
    <name evidence="2" type="ORF">DM01DRAFT_1336072</name>
</gene>
<dbReference type="Proteomes" id="UP000242146">
    <property type="component" value="Unassembled WGS sequence"/>
</dbReference>
<evidence type="ECO:0000313" key="2">
    <source>
        <dbReference type="EMBL" id="ORX53534.1"/>
    </source>
</evidence>
<protein>
    <submittedName>
        <fullName evidence="2">Uncharacterized protein</fullName>
    </submittedName>
</protein>
<proteinExistence type="predicted"/>
<dbReference type="AlphaFoldDB" id="A0A1X2GGV1"/>
<sequence>MATTNPYILVNPAVDLATSRPRSPPVDFSAIPSPPTPQLPTAPPQQHLLPPTDIINDDVLFIPPRRRSYQQLHHPTSTLPQSTRPSPTILQPSQLLPHRRPRSPSPENGQTTTIIEIHDSDDVSEDTTVQPTRQQRRRVQPRQPIDEEMVERLEVSMRDSRRRCQQRQQERGSLDSDDQAVRELEQALAQEREALTHRLQQIDEEITQHRQQILRNSHRRDQLNQLDNDEQLYFDGIAQHVREYLPTEQVSRFDDAMARDVDGFLEESRRHRRANHALRTWRDGTRNTLLM</sequence>
<feature type="compositionally biased region" description="Basic and acidic residues" evidence="1">
    <location>
        <begin position="168"/>
        <end position="179"/>
    </location>
</feature>
<dbReference type="EMBL" id="MCGT01000015">
    <property type="protein sequence ID" value="ORX53534.1"/>
    <property type="molecule type" value="Genomic_DNA"/>
</dbReference>
<comment type="caution">
    <text evidence="2">The sequence shown here is derived from an EMBL/GenBank/DDBJ whole genome shotgun (WGS) entry which is preliminary data.</text>
</comment>